<dbReference type="GeneID" id="19112271"/>
<dbReference type="AlphaFoldDB" id="M2MYC3"/>
<sequence length="381" mass="43267">MAFVAPPGKAIVGAGQQLTPESPLQHDFDERHEKAATTLPAIVSDTSAVAPNTQVLHDFKQLTLEPHLDYQLFSNQSPDDSQSFYGPLLPSTEEFQPFSVPLTTLRIDSKEDCQRYIQGVQRGNQRDFGNHRQQMIARFRPLPAPSKTAERREPMDVFMLNRFTPNKAAAPRRSRQVDVEQTPCDVVAVSPAPSASPDIRITSSTPSTKGDRAVRTHKRKRSADTDNLEDDKKHKHQRHAPSKTVADGKADEQWREIKDYCEHLPSLGDNRNALKVTWRHTSEETDKTDKEMSAKPDWKELAPAEQKVCNVLRLEPQKYLANKRRIFAAYVKFLKERVPGKDFTRTAAQQACKCDVGKASQLHQAFTEANWFDEQYFQAYL</sequence>
<dbReference type="InterPro" id="IPR007526">
    <property type="entry name" value="SWIRM"/>
</dbReference>
<keyword evidence="4" id="KW-1185">Reference proteome</keyword>
<dbReference type="EMBL" id="KB445555">
    <property type="protein sequence ID" value="EMC96568.1"/>
    <property type="molecule type" value="Genomic_DNA"/>
</dbReference>
<dbReference type="Gene3D" id="1.10.10.10">
    <property type="entry name" value="Winged helix-like DNA-binding domain superfamily/Winged helix DNA-binding domain"/>
    <property type="match status" value="1"/>
</dbReference>
<feature type="region of interest" description="Disordered" evidence="1">
    <location>
        <begin position="1"/>
        <end position="34"/>
    </location>
</feature>
<evidence type="ECO:0000313" key="3">
    <source>
        <dbReference type="EMBL" id="EMC96568.1"/>
    </source>
</evidence>
<dbReference type="Pfam" id="PF04433">
    <property type="entry name" value="SWIRM"/>
    <property type="match status" value="1"/>
</dbReference>
<dbReference type="RefSeq" id="XP_007676110.1">
    <property type="nucleotide sequence ID" value="XM_007677920.1"/>
</dbReference>
<feature type="compositionally biased region" description="Basic and acidic residues" evidence="1">
    <location>
        <begin position="24"/>
        <end position="34"/>
    </location>
</feature>
<protein>
    <recommendedName>
        <fullName evidence="2">SWIRM domain-containing protein</fullName>
    </recommendedName>
</protein>
<evidence type="ECO:0000256" key="1">
    <source>
        <dbReference type="SAM" id="MobiDB-lite"/>
    </source>
</evidence>
<name>M2MYC3_BAUPA</name>
<dbReference type="InterPro" id="IPR009057">
    <property type="entry name" value="Homeodomain-like_sf"/>
</dbReference>
<reference evidence="3 4" key="1">
    <citation type="journal article" date="2012" name="PLoS Pathog.">
        <title>Diverse lifestyles and strategies of plant pathogenesis encoded in the genomes of eighteen Dothideomycetes fungi.</title>
        <authorList>
            <person name="Ohm R.A."/>
            <person name="Feau N."/>
            <person name="Henrissat B."/>
            <person name="Schoch C.L."/>
            <person name="Horwitz B.A."/>
            <person name="Barry K.W."/>
            <person name="Condon B.J."/>
            <person name="Copeland A.C."/>
            <person name="Dhillon B."/>
            <person name="Glaser F."/>
            <person name="Hesse C.N."/>
            <person name="Kosti I."/>
            <person name="LaButti K."/>
            <person name="Lindquist E.A."/>
            <person name="Lucas S."/>
            <person name="Salamov A.A."/>
            <person name="Bradshaw R.E."/>
            <person name="Ciuffetti L."/>
            <person name="Hamelin R.C."/>
            <person name="Kema G.H.J."/>
            <person name="Lawrence C."/>
            <person name="Scott J.A."/>
            <person name="Spatafora J.W."/>
            <person name="Turgeon B.G."/>
            <person name="de Wit P.J.G.M."/>
            <person name="Zhong S."/>
            <person name="Goodwin S.B."/>
            <person name="Grigoriev I.V."/>
        </authorList>
    </citation>
    <scope>NUCLEOTIDE SEQUENCE [LARGE SCALE GENOMIC DNA]</scope>
    <source>
        <strain evidence="3 4">UAMH 10762</strain>
    </source>
</reference>
<dbReference type="HOGENOM" id="CLU_725594_0_0_1"/>
<dbReference type="KEGG" id="bcom:BAUCODRAFT_33931"/>
<dbReference type="eggNOG" id="ENOG502R6VN">
    <property type="taxonomic scope" value="Eukaryota"/>
</dbReference>
<feature type="domain" description="SWIRM" evidence="2">
    <location>
        <begin position="296"/>
        <end position="373"/>
    </location>
</feature>
<dbReference type="FunFam" id="1.10.10.10:FF:000087">
    <property type="entry name" value="Transcriptional adapter 2"/>
    <property type="match status" value="1"/>
</dbReference>
<organism evidence="3 4">
    <name type="scientific">Baudoinia panamericana (strain UAMH 10762)</name>
    <name type="common">Angels' share fungus</name>
    <name type="synonym">Baudoinia compniacensis (strain UAMH 10762)</name>
    <dbReference type="NCBI Taxonomy" id="717646"/>
    <lineage>
        <taxon>Eukaryota</taxon>
        <taxon>Fungi</taxon>
        <taxon>Dikarya</taxon>
        <taxon>Ascomycota</taxon>
        <taxon>Pezizomycotina</taxon>
        <taxon>Dothideomycetes</taxon>
        <taxon>Dothideomycetidae</taxon>
        <taxon>Mycosphaerellales</taxon>
        <taxon>Teratosphaeriaceae</taxon>
        <taxon>Baudoinia</taxon>
    </lineage>
</organism>
<dbReference type="OrthoDB" id="5598695at2759"/>
<dbReference type="Proteomes" id="UP000011761">
    <property type="component" value="Unassembled WGS sequence"/>
</dbReference>
<feature type="region of interest" description="Disordered" evidence="1">
    <location>
        <begin position="188"/>
        <end position="249"/>
    </location>
</feature>
<dbReference type="InterPro" id="IPR036388">
    <property type="entry name" value="WH-like_DNA-bd_sf"/>
</dbReference>
<evidence type="ECO:0000259" key="2">
    <source>
        <dbReference type="Pfam" id="PF04433"/>
    </source>
</evidence>
<accession>M2MYC3</accession>
<evidence type="ECO:0000313" key="4">
    <source>
        <dbReference type="Proteomes" id="UP000011761"/>
    </source>
</evidence>
<dbReference type="SUPFAM" id="SSF46689">
    <property type="entry name" value="Homeodomain-like"/>
    <property type="match status" value="1"/>
</dbReference>
<dbReference type="STRING" id="717646.M2MYC3"/>
<feature type="compositionally biased region" description="Low complexity" evidence="1">
    <location>
        <begin position="188"/>
        <end position="197"/>
    </location>
</feature>
<dbReference type="GO" id="GO:0010468">
    <property type="term" value="P:regulation of gene expression"/>
    <property type="evidence" value="ECO:0007669"/>
    <property type="project" value="UniProtKB-ARBA"/>
</dbReference>
<proteinExistence type="predicted"/>
<gene>
    <name evidence="3" type="ORF">BAUCODRAFT_33931</name>
</gene>